<evidence type="ECO:0008006" key="5">
    <source>
        <dbReference type="Google" id="ProtNLM"/>
    </source>
</evidence>
<evidence type="ECO:0000256" key="1">
    <source>
        <dbReference type="SAM" id="MobiDB-lite"/>
    </source>
</evidence>
<evidence type="ECO:0000256" key="2">
    <source>
        <dbReference type="SAM" id="Phobius"/>
    </source>
</evidence>
<dbReference type="EMBL" id="BAAAQT010000001">
    <property type="protein sequence ID" value="GAA2170953.1"/>
    <property type="molecule type" value="Genomic_DNA"/>
</dbReference>
<proteinExistence type="predicted"/>
<accession>A0ABN3AKJ9</accession>
<evidence type="ECO:0000313" key="3">
    <source>
        <dbReference type="EMBL" id="GAA2170953.1"/>
    </source>
</evidence>
<feature type="transmembrane region" description="Helical" evidence="2">
    <location>
        <begin position="120"/>
        <end position="143"/>
    </location>
</feature>
<dbReference type="RefSeq" id="WP_344339605.1">
    <property type="nucleotide sequence ID" value="NZ_BAAAQT010000001.1"/>
</dbReference>
<feature type="transmembrane region" description="Helical" evidence="2">
    <location>
        <begin position="81"/>
        <end position="100"/>
    </location>
</feature>
<sequence length="168" mass="17833">MTSRPDDADPRVDGASEPVAEPTPPVDDPSAARDDAIPADVDAGADAADDDDDQATVERELRPVTVDRADVQVRARLVPRYGRFMVLGGILGAIAGWLWSRLGSSGPWLNAGPVIDTSSIVPFLVGVGALVGIVLGAVLAIVLDRLVGRRRRTVTAERTRHHRGDVED</sequence>
<name>A0ABN3AKJ9_9MICO</name>
<protein>
    <recommendedName>
        <fullName evidence="5">Potassium transporter Trk</fullName>
    </recommendedName>
</protein>
<keyword evidence="4" id="KW-1185">Reference proteome</keyword>
<reference evidence="3 4" key="1">
    <citation type="journal article" date="2019" name="Int. J. Syst. Evol. Microbiol.">
        <title>The Global Catalogue of Microorganisms (GCM) 10K type strain sequencing project: providing services to taxonomists for standard genome sequencing and annotation.</title>
        <authorList>
            <consortium name="The Broad Institute Genomics Platform"/>
            <consortium name="The Broad Institute Genome Sequencing Center for Infectious Disease"/>
            <person name="Wu L."/>
            <person name="Ma J."/>
        </authorList>
    </citation>
    <scope>NUCLEOTIDE SEQUENCE [LARGE SCALE GENOMIC DNA]</scope>
    <source>
        <strain evidence="3 4">JCM 16026</strain>
    </source>
</reference>
<keyword evidence="2" id="KW-1133">Transmembrane helix</keyword>
<comment type="caution">
    <text evidence="3">The sequence shown here is derived from an EMBL/GenBank/DDBJ whole genome shotgun (WGS) entry which is preliminary data.</text>
</comment>
<feature type="compositionally biased region" description="Basic and acidic residues" evidence="1">
    <location>
        <begin position="1"/>
        <end position="14"/>
    </location>
</feature>
<gene>
    <name evidence="3" type="ORF">GCM10009846_03130</name>
</gene>
<feature type="region of interest" description="Disordered" evidence="1">
    <location>
        <begin position="1"/>
        <end position="54"/>
    </location>
</feature>
<keyword evidence="2" id="KW-0812">Transmembrane</keyword>
<keyword evidence="2" id="KW-0472">Membrane</keyword>
<dbReference type="Proteomes" id="UP001501599">
    <property type="component" value="Unassembled WGS sequence"/>
</dbReference>
<evidence type="ECO:0000313" key="4">
    <source>
        <dbReference type="Proteomes" id="UP001501599"/>
    </source>
</evidence>
<organism evidence="3 4">
    <name type="scientific">Agrococcus versicolor</name>
    <dbReference type="NCBI Taxonomy" id="501482"/>
    <lineage>
        <taxon>Bacteria</taxon>
        <taxon>Bacillati</taxon>
        <taxon>Actinomycetota</taxon>
        <taxon>Actinomycetes</taxon>
        <taxon>Micrococcales</taxon>
        <taxon>Microbacteriaceae</taxon>
        <taxon>Agrococcus</taxon>
    </lineage>
</organism>